<evidence type="ECO:0000259" key="9">
    <source>
        <dbReference type="Pfam" id="PF13231"/>
    </source>
</evidence>
<evidence type="ECO:0000256" key="2">
    <source>
        <dbReference type="ARBA" id="ARBA00022475"/>
    </source>
</evidence>
<feature type="transmembrane region" description="Helical" evidence="8">
    <location>
        <begin position="265"/>
        <end position="287"/>
    </location>
</feature>
<feature type="transmembrane region" description="Helical" evidence="8">
    <location>
        <begin position="354"/>
        <end position="380"/>
    </location>
</feature>
<dbReference type="InterPro" id="IPR038731">
    <property type="entry name" value="RgtA/B/C-like"/>
</dbReference>
<keyword evidence="11" id="KW-1185">Reference proteome</keyword>
<proteinExistence type="predicted"/>
<keyword evidence="6 8" id="KW-1133">Transmembrane helix</keyword>
<feature type="transmembrane region" description="Helical" evidence="8">
    <location>
        <begin position="324"/>
        <end position="342"/>
    </location>
</feature>
<feature type="transmembrane region" description="Helical" evidence="8">
    <location>
        <begin position="14"/>
        <end position="34"/>
    </location>
</feature>
<evidence type="ECO:0000313" key="10">
    <source>
        <dbReference type="EMBL" id="ABG60606.1"/>
    </source>
</evidence>
<gene>
    <name evidence="10" type="primary">arnT</name>
    <name evidence="10" type="ordered locus">CHU_3370</name>
</gene>
<feature type="transmembrane region" description="Helical" evidence="8">
    <location>
        <begin position="169"/>
        <end position="185"/>
    </location>
</feature>
<evidence type="ECO:0000256" key="1">
    <source>
        <dbReference type="ARBA" id="ARBA00004651"/>
    </source>
</evidence>
<evidence type="ECO:0000256" key="8">
    <source>
        <dbReference type="SAM" id="Phobius"/>
    </source>
</evidence>
<dbReference type="PANTHER" id="PTHR33908:SF3">
    <property type="entry name" value="UNDECAPRENYL PHOSPHATE-ALPHA-4-AMINO-4-DEOXY-L-ARABINOSE ARABINOSYL TRANSFERASE"/>
    <property type="match status" value="1"/>
</dbReference>
<evidence type="ECO:0000256" key="6">
    <source>
        <dbReference type="ARBA" id="ARBA00022989"/>
    </source>
</evidence>
<keyword evidence="4" id="KW-0808">Transferase</keyword>
<dbReference type="EMBL" id="CP000383">
    <property type="protein sequence ID" value="ABG60606.1"/>
    <property type="molecule type" value="Genomic_DNA"/>
</dbReference>
<dbReference type="Proteomes" id="UP000001822">
    <property type="component" value="Chromosome"/>
</dbReference>
<dbReference type="GO" id="GO:0010041">
    <property type="term" value="P:response to iron(III) ion"/>
    <property type="evidence" value="ECO:0007669"/>
    <property type="project" value="TreeGrafter"/>
</dbReference>
<dbReference type="OrthoDB" id="9792789at2"/>
<evidence type="ECO:0000256" key="5">
    <source>
        <dbReference type="ARBA" id="ARBA00022692"/>
    </source>
</evidence>
<evidence type="ECO:0000313" key="11">
    <source>
        <dbReference type="Proteomes" id="UP000001822"/>
    </source>
</evidence>
<evidence type="ECO:0000256" key="3">
    <source>
        <dbReference type="ARBA" id="ARBA00022676"/>
    </source>
</evidence>
<dbReference type="Pfam" id="PF13231">
    <property type="entry name" value="PMT_2"/>
    <property type="match status" value="1"/>
</dbReference>
<evidence type="ECO:0000256" key="4">
    <source>
        <dbReference type="ARBA" id="ARBA00022679"/>
    </source>
</evidence>
<feature type="transmembrane region" description="Helical" evidence="8">
    <location>
        <begin position="191"/>
        <end position="209"/>
    </location>
</feature>
<accession>A0A6N4SVL8</accession>
<keyword evidence="5 8" id="KW-0812">Transmembrane</keyword>
<dbReference type="GO" id="GO:0009103">
    <property type="term" value="P:lipopolysaccharide biosynthetic process"/>
    <property type="evidence" value="ECO:0007669"/>
    <property type="project" value="UniProtKB-ARBA"/>
</dbReference>
<feature type="transmembrane region" description="Helical" evidence="8">
    <location>
        <begin position="299"/>
        <end position="318"/>
    </location>
</feature>
<organism evidence="10 11">
    <name type="scientific">Cytophaga hutchinsonii (strain ATCC 33406 / DSM 1761 / CIP 103989 / NBRC 15051 / NCIMB 9469 / D465)</name>
    <dbReference type="NCBI Taxonomy" id="269798"/>
    <lineage>
        <taxon>Bacteria</taxon>
        <taxon>Pseudomonadati</taxon>
        <taxon>Bacteroidota</taxon>
        <taxon>Cytophagia</taxon>
        <taxon>Cytophagales</taxon>
        <taxon>Cytophagaceae</taxon>
        <taxon>Cytophaga</taxon>
    </lineage>
</organism>
<dbReference type="InterPro" id="IPR050297">
    <property type="entry name" value="LipidA_mod_glycosyltrf_83"/>
</dbReference>
<dbReference type="PANTHER" id="PTHR33908">
    <property type="entry name" value="MANNOSYLTRANSFERASE YKCB-RELATED"/>
    <property type="match status" value="1"/>
</dbReference>
<dbReference type="KEGG" id="chu:CHU_3370"/>
<feature type="transmembrane region" description="Helical" evidence="8">
    <location>
        <begin position="435"/>
        <end position="455"/>
    </location>
</feature>
<protein>
    <submittedName>
        <fullName evidence="10">Glycosyltransferase, PMT family</fullName>
    </submittedName>
</protein>
<feature type="transmembrane region" description="Helical" evidence="8">
    <location>
        <begin position="116"/>
        <end position="133"/>
    </location>
</feature>
<feature type="transmembrane region" description="Helical" evidence="8">
    <location>
        <begin position="216"/>
        <end position="233"/>
    </location>
</feature>
<feature type="domain" description="Glycosyltransferase RgtA/B/C/D-like" evidence="9">
    <location>
        <begin position="67"/>
        <end position="230"/>
    </location>
</feature>
<dbReference type="AlphaFoldDB" id="A0A6N4SVL8"/>
<keyword evidence="7 8" id="KW-0472">Membrane</keyword>
<name>A0A6N4SVL8_CYTH3</name>
<keyword evidence="2" id="KW-1003">Cell membrane</keyword>
<dbReference type="GO" id="GO:0016763">
    <property type="term" value="F:pentosyltransferase activity"/>
    <property type="evidence" value="ECO:0007669"/>
    <property type="project" value="TreeGrafter"/>
</dbReference>
<dbReference type="GO" id="GO:0005886">
    <property type="term" value="C:plasma membrane"/>
    <property type="evidence" value="ECO:0007669"/>
    <property type="project" value="UniProtKB-SubCell"/>
</dbReference>
<keyword evidence="3" id="KW-0328">Glycosyltransferase</keyword>
<evidence type="ECO:0000256" key="7">
    <source>
        <dbReference type="ARBA" id="ARBA00023136"/>
    </source>
</evidence>
<reference evidence="10 11" key="1">
    <citation type="journal article" date="2007" name="Appl. Environ. Microbiol.">
        <title>Genome sequence of the cellulolytic gliding bacterium Cytophaga hutchinsonii.</title>
        <authorList>
            <person name="Xie G."/>
            <person name="Bruce D.C."/>
            <person name="Challacombe J.F."/>
            <person name="Chertkov O."/>
            <person name="Detter J.C."/>
            <person name="Gilna P."/>
            <person name="Han C.S."/>
            <person name="Lucas S."/>
            <person name="Misra M."/>
            <person name="Myers G.L."/>
            <person name="Richardson P."/>
            <person name="Tapia R."/>
            <person name="Thayer N."/>
            <person name="Thompson L.S."/>
            <person name="Brettin T.S."/>
            <person name="Henrissat B."/>
            <person name="Wilson D.B."/>
            <person name="McBride M.J."/>
        </authorList>
    </citation>
    <scope>NUCLEOTIDE SEQUENCE [LARGE SCALE GENOMIC DNA]</scope>
    <source>
        <strain evidence="11">ATCC 33406 / DSM 1761 / CIP 103989 / NBRC 15051 / NCIMB 9469 / D465</strain>
    </source>
</reference>
<feature type="transmembrane region" description="Helical" evidence="8">
    <location>
        <begin position="411"/>
        <end position="428"/>
    </location>
</feature>
<sequence>MHVLTDTSFRTDRVLIILISAILFIPFIGSVHLFDWDEINFAEASREMILTGDYTHVQINYETFWEKPPFFFWLQVLCMKIFGVNEFASRLPNALTGIATMLTLYAMGRKLENRKFAWIWMLTYAGSVLPHFYFRTGIIDPVFNLFIFVSLWFVYRLAQLGSDQAKERLRFAALAGFFSGMAVLTKGPVGLLDVLLTVAVYMVIVRKFWVLAFKEWVVFFVTVGIVSVAWFGYELVTNGPFFLQEFIIYQIRLFKTQDAGHGGPFYYHALVILFGCFPMSYFAFLGMKNRDGDTEARKQFRLWSVLAFVVVLVLFSIVKTKIVHYSSFCYFPLSYLAATGVERIMNGSKKLNRFLFFALLITGVIIGMALIGFPLLVTYYEGRMIEITPLIKDPFAAKNFLAPVSWSGWEALAGLAYLIVFISAIYYLKKEIVKGIVLLFCSTILFHETVLPLFLPKIETYIQGEVINFYQRFTDRDAEPAYVEVYNFKSYAHLYYTNKTPVTNQRERNLDWLMNGKTDKAVYLVTKTGREEDLENHPNFKRIGGAYGYLFYKKIDTAQMQHTPVGVKNIEPKSDSLVIKSY</sequence>
<dbReference type="RefSeq" id="WP_011586714.1">
    <property type="nucleotide sequence ID" value="NC_008255.1"/>
</dbReference>
<feature type="transmembrane region" description="Helical" evidence="8">
    <location>
        <begin position="139"/>
        <end position="157"/>
    </location>
</feature>
<comment type="subcellular location">
    <subcellularLocation>
        <location evidence="1">Cell membrane</location>
        <topology evidence="1">Multi-pass membrane protein</topology>
    </subcellularLocation>
</comment>